<gene>
    <name evidence="3" type="ORF">P167DRAFT_488358</name>
</gene>
<keyword evidence="4" id="KW-1185">Reference proteome</keyword>
<dbReference type="STRING" id="1392247.A0A3N4KNA0"/>
<keyword evidence="2" id="KW-0812">Transmembrane</keyword>
<dbReference type="OrthoDB" id="5420724at2759"/>
<evidence type="ECO:0000256" key="2">
    <source>
        <dbReference type="SAM" id="Phobius"/>
    </source>
</evidence>
<sequence>MTTSTITPYSPVGDSGFQAQQQYHNPQVDPEEFYRSTPESQTTHNHHENSATSPISPADSQAPIVFGVGQAQDYPPPPSQSTTTTQQQLPSRMADTTSYPSPVAEEGSSAATTTTYPPPPIQPISVDMYRTSMGVVNGEVGAYPAPPIPQSPRRRDPYAGMAVPMTPLTPALKTPTFREEADVERYSTKVQKYDKRDLAVKLKVRLAKIFLRSINCACSLVVLSLVASTFAIFNATKHMAPRNNLPPWAVATPQWPQIVVLCIAVVSLCISLYIMYGYWRGGHKRAEKVAVYWTVFAVGTFIFTIVMWAIAAGIMQGSRNSAEGKDLWGWACKDNVRRKLFEEDINYKLVCREQDWVLVCAIIEISVETITIAVYAFAFYRLASKRKLRKSMDVRDKARSELWLAKLREQQQAEAEAGEPKNACDETDANTAYNKLNGTTVDPYSNLSDAEEGRAAPMPAPIVLQRPPKGNYATAPHKARRVSISPPNSSGDKVPPTPRSVSFQAPLSASYPPPPMSATFPARVPSSGSQK</sequence>
<keyword evidence="2" id="KW-0472">Membrane</keyword>
<organism evidence="3 4">
    <name type="scientific">Morchella conica CCBAS932</name>
    <dbReference type="NCBI Taxonomy" id="1392247"/>
    <lineage>
        <taxon>Eukaryota</taxon>
        <taxon>Fungi</taxon>
        <taxon>Dikarya</taxon>
        <taxon>Ascomycota</taxon>
        <taxon>Pezizomycotina</taxon>
        <taxon>Pezizomycetes</taxon>
        <taxon>Pezizales</taxon>
        <taxon>Morchellaceae</taxon>
        <taxon>Morchella</taxon>
    </lineage>
</organism>
<dbReference type="EMBL" id="ML119131">
    <property type="protein sequence ID" value="RPB12074.1"/>
    <property type="molecule type" value="Genomic_DNA"/>
</dbReference>
<feature type="transmembrane region" description="Helical" evidence="2">
    <location>
        <begin position="356"/>
        <end position="380"/>
    </location>
</feature>
<keyword evidence="2" id="KW-1133">Transmembrane helix</keyword>
<feature type="compositionally biased region" description="Polar residues" evidence="1">
    <location>
        <begin position="50"/>
        <end position="59"/>
    </location>
</feature>
<feature type="transmembrane region" description="Helical" evidence="2">
    <location>
        <begin position="291"/>
        <end position="315"/>
    </location>
</feature>
<reference evidence="3 4" key="1">
    <citation type="journal article" date="2018" name="Nat. Ecol. Evol.">
        <title>Pezizomycetes genomes reveal the molecular basis of ectomycorrhizal truffle lifestyle.</title>
        <authorList>
            <person name="Murat C."/>
            <person name="Payen T."/>
            <person name="Noel B."/>
            <person name="Kuo A."/>
            <person name="Morin E."/>
            <person name="Chen J."/>
            <person name="Kohler A."/>
            <person name="Krizsan K."/>
            <person name="Balestrini R."/>
            <person name="Da Silva C."/>
            <person name="Montanini B."/>
            <person name="Hainaut M."/>
            <person name="Levati E."/>
            <person name="Barry K.W."/>
            <person name="Belfiori B."/>
            <person name="Cichocki N."/>
            <person name="Clum A."/>
            <person name="Dockter R.B."/>
            <person name="Fauchery L."/>
            <person name="Guy J."/>
            <person name="Iotti M."/>
            <person name="Le Tacon F."/>
            <person name="Lindquist E.A."/>
            <person name="Lipzen A."/>
            <person name="Malagnac F."/>
            <person name="Mello A."/>
            <person name="Molinier V."/>
            <person name="Miyauchi S."/>
            <person name="Poulain J."/>
            <person name="Riccioni C."/>
            <person name="Rubini A."/>
            <person name="Sitrit Y."/>
            <person name="Splivallo R."/>
            <person name="Traeger S."/>
            <person name="Wang M."/>
            <person name="Zifcakova L."/>
            <person name="Wipf D."/>
            <person name="Zambonelli A."/>
            <person name="Paolocci F."/>
            <person name="Nowrousian M."/>
            <person name="Ottonello S."/>
            <person name="Baldrian P."/>
            <person name="Spatafora J.W."/>
            <person name="Henrissat B."/>
            <person name="Nagy L.G."/>
            <person name="Aury J.M."/>
            <person name="Wincker P."/>
            <person name="Grigoriev I.V."/>
            <person name="Bonfante P."/>
            <person name="Martin F.M."/>
        </authorList>
    </citation>
    <scope>NUCLEOTIDE SEQUENCE [LARGE SCALE GENOMIC DNA]</scope>
    <source>
        <strain evidence="3 4">CCBAS932</strain>
    </source>
</reference>
<feature type="transmembrane region" description="Helical" evidence="2">
    <location>
        <begin position="209"/>
        <end position="235"/>
    </location>
</feature>
<dbReference type="Proteomes" id="UP000277580">
    <property type="component" value="Unassembled WGS sequence"/>
</dbReference>
<dbReference type="InParanoid" id="A0A3N4KNA0"/>
<evidence type="ECO:0000313" key="4">
    <source>
        <dbReference type="Proteomes" id="UP000277580"/>
    </source>
</evidence>
<evidence type="ECO:0000313" key="3">
    <source>
        <dbReference type="EMBL" id="RPB12074.1"/>
    </source>
</evidence>
<feature type="compositionally biased region" description="Polar residues" evidence="1">
    <location>
        <begin position="429"/>
        <end position="448"/>
    </location>
</feature>
<feature type="transmembrane region" description="Helical" evidence="2">
    <location>
        <begin position="255"/>
        <end position="279"/>
    </location>
</feature>
<proteinExistence type="predicted"/>
<evidence type="ECO:0008006" key="5">
    <source>
        <dbReference type="Google" id="ProtNLM"/>
    </source>
</evidence>
<name>A0A3N4KNA0_9PEZI</name>
<evidence type="ECO:0000256" key="1">
    <source>
        <dbReference type="SAM" id="MobiDB-lite"/>
    </source>
</evidence>
<feature type="region of interest" description="Disordered" evidence="1">
    <location>
        <begin position="1"/>
        <end position="121"/>
    </location>
</feature>
<dbReference type="PANTHER" id="PTHR42069">
    <property type="entry name" value="HYPHAL ANASTAMOSIS-8 PROTEIN"/>
    <property type="match status" value="1"/>
</dbReference>
<protein>
    <recommendedName>
        <fullName evidence="5">MARVEL domain-containing protein</fullName>
    </recommendedName>
</protein>
<accession>A0A3N4KNA0</accession>
<dbReference type="PANTHER" id="PTHR42069:SF1">
    <property type="entry name" value="MARVEL DOMAIN-CONTAINING PROTEIN"/>
    <property type="match status" value="1"/>
</dbReference>
<feature type="region of interest" description="Disordered" evidence="1">
    <location>
        <begin position="414"/>
        <end position="531"/>
    </location>
</feature>
<dbReference type="AlphaFoldDB" id="A0A3N4KNA0"/>